<comment type="caution">
    <text evidence="3">The sequence shown here is derived from an EMBL/GenBank/DDBJ whole genome shotgun (WGS) entry which is preliminary data.</text>
</comment>
<accession>A0ABU2WEP5</accession>
<evidence type="ECO:0000313" key="4">
    <source>
        <dbReference type="Proteomes" id="UP001254608"/>
    </source>
</evidence>
<evidence type="ECO:0000256" key="1">
    <source>
        <dbReference type="SAM" id="MobiDB-lite"/>
    </source>
</evidence>
<sequence length="371" mass="42343">MSDSKMIALRRRQLWAALLAAGLVCANVQAFAQTDAAADEVPVPTPQPELPQNSDNRLARGYTVPGTRARIGGYGEVSFIDENDNAERWRATLDSISLLLNWDDGARWRFFAEVELEDSLILSPGDSTTDEAYVSLERLHVDYTRSDFLQLRVGKYLTPIGRWNLIHAAPLVWTTSRPLMTDSTFPTNATGAMIFGVVPLFHRAIDYSIYGSIGEELFPNPELDTFKEAYGIRLNYSFDVHTQIGTSFASFEQELTPDERKEMFGVDFVWKYHRWELQGEWVYRRLQQAAERADERGYYVQLVAPLSERLYAVARTEYLNKVDFDRGVHLQIGGLTWRYSPAWVFKAEYRYAVENDIGVDEGLLTSFAVLF</sequence>
<dbReference type="InterPro" id="IPR023614">
    <property type="entry name" value="Porin_dom_sf"/>
</dbReference>
<protein>
    <submittedName>
        <fullName evidence="3">Porin</fullName>
    </submittedName>
</protein>
<dbReference type="Proteomes" id="UP001254608">
    <property type="component" value="Unassembled WGS sequence"/>
</dbReference>
<dbReference type="RefSeq" id="WP_311363732.1">
    <property type="nucleotide sequence ID" value="NZ_JAVRIC010000003.1"/>
</dbReference>
<dbReference type="SUPFAM" id="SSF56935">
    <property type="entry name" value="Porins"/>
    <property type="match status" value="1"/>
</dbReference>
<feature type="chain" id="PRO_5047140214" evidence="2">
    <location>
        <begin position="33"/>
        <end position="371"/>
    </location>
</feature>
<keyword evidence="2" id="KW-0732">Signal</keyword>
<evidence type="ECO:0000256" key="2">
    <source>
        <dbReference type="SAM" id="SignalP"/>
    </source>
</evidence>
<dbReference type="EMBL" id="JAVRIC010000003">
    <property type="protein sequence ID" value="MDT0496339.1"/>
    <property type="molecule type" value="Genomic_DNA"/>
</dbReference>
<organism evidence="3 4">
    <name type="scientific">Banduia mediterranea</name>
    <dbReference type="NCBI Taxonomy" id="3075609"/>
    <lineage>
        <taxon>Bacteria</taxon>
        <taxon>Pseudomonadati</taxon>
        <taxon>Pseudomonadota</taxon>
        <taxon>Gammaproteobacteria</taxon>
        <taxon>Nevskiales</taxon>
        <taxon>Algiphilaceae</taxon>
        <taxon>Banduia</taxon>
    </lineage>
</organism>
<feature type="signal peptide" evidence="2">
    <location>
        <begin position="1"/>
        <end position="32"/>
    </location>
</feature>
<keyword evidence="4" id="KW-1185">Reference proteome</keyword>
<dbReference type="Gene3D" id="2.40.160.10">
    <property type="entry name" value="Porin"/>
    <property type="match status" value="1"/>
</dbReference>
<evidence type="ECO:0000313" key="3">
    <source>
        <dbReference type="EMBL" id="MDT0496339.1"/>
    </source>
</evidence>
<reference evidence="3 4" key="1">
    <citation type="submission" date="2023-09" db="EMBL/GenBank/DDBJ databases">
        <authorList>
            <person name="Rey-Velasco X."/>
        </authorList>
    </citation>
    <scope>NUCLEOTIDE SEQUENCE [LARGE SCALE GENOMIC DNA]</scope>
    <source>
        <strain evidence="3 4">W345</strain>
    </source>
</reference>
<dbReference type="InterPro" id="IPR010870">
    <property type="entry name" value="Porin_O/P"/>
</dbReference>
<gene>
    <name evidence="3" type="ORF">RM530_03020</name>
</gene>
<proteinExistence type="predicted"/>
<feature type="region of interest" description="Disordered" evidence="1">
    <location>
        <begin position="39"/>
        <end position="59"/>
    </location>
</feature>
<dbReference type="Pfam" id="PF07396">
    <property type="entry name" value="Porin_O_P"/>
    <property type="match status" value="1"/>
</dbReference>
<name>A0ABU2WEP5_9GAMM</name>